<dbReference type="AlphaFoldDB" id="A0AAN9TSV8"/>
<evidence type="ECO:0000313" key="2">
    <source>
        <dbReference type="EMBL" id="KAK7604425.1"/>
    </source>
</evidence>
<name>A0AAN9TSV8_9HEMI</name>
<feature type="compositionally biased region" description="Low complexity" evidence="1">
    <location>
        <begin position="131"/>
        <end position="141"/>
    </location>
</feature>
<proteinExistence type="predicted"/>
<gene>
    <name evidence="2" type="ORF">V9T40_005611</name>
</gene>
<feature type="compositionally biased region" description="Gly residues" evidence="1">
    <location>
        <begin position="106"/>
        <end position="119"/>
    </location>
</feature>
<dbReference type="Proteomes" id="UP001367676">
    <property type="component" value="Unassembled WGS sequence"/>
</dbReference>
<accession>A0AAN9TSV8</accession>
<evidence type="ECO:0000313" key="3">
    <source>
        <dbReference type="Proteomes" id="UP001367676"/>
    </source>
</evidence>
<dbReference type="EMBL" id="JBBCAQ010000003">
    <property type="protein sequence ID" value="KAK7604425.1"/>
    <property type="molecule type" value="Genomic_DNA"/>
</dbReference>
<protein>
    <submittedName>
        <fullName evidence="2">Uncharacterized protein</fullName>
    </submittedName>
</protein>
<feature type="region of interest" description="Disordered" evidence="1">
    <location>
        <begin position="36"/>
        <end position="70"/>
    </location>
</feature>
<feature type="region of interest" description="Disordered" evidence="1">
    <location>
        <begin position="93"/>
        <end position="161"/>
    </location>
</feature>
<comment type="caution">
    <text evidence="2">The sequence shown here is derived from an EMBL/GenBank/DDBJ whole genome shotgun (WGS) entry which is preliminary data.</text>
</comment>
<sequence>MFFSERSVLSNAFNRDAPIHSRVHFSTRVEIQSNMNRNDYDDRRRRPLTGLGPEYQNAAREPSSDSRFPHRSLRMNTQSLEEAVDRHRSPYAAHYGHERGPTGAPFGSGGVGGGGGPGAGTSMQRHHPYHHSTSAPTPTSSHHLDAATAAHHSRGERRSGADLMVPQDMAASFEQYERPMDPRAFREECRKAYMEAAAARQRNAEMSVWGRCSWATYDKYDPRNRHRRQ</sequence>
<organism evidence="2 3">
    <name type="scientific">Parthenolecanium corni</name>
    <dbReference type="NCBI Taxonomy" id="536013"/>
    <lineage>
        <taxon>Eukaryota</taxon>
        <taxon>Metazoa</taxon>
        <taxon>Ecdysozoa</taxon>
        <taxon>Arthropoda</taxon>
        <taxon>Hexapoda</taxon>
        <taxon>Insecta</taxon>
        <taxon>Pterygota</taxon>
        <taxon>Neoptera</taxon>
        <taxon>Paraneoptera</taxon>
        <taxon>Hemiptera</taxon>
        <taxon>Sternorrhyncha</taxon>
        <taxon>Coccoidea</taxon>
        <taxon>Coccidae</taxon>
        <taxon>Parthenolecanium</taxon>
    </lineage>
</organism>
<reference evidence="2 3" key="1">
    <citation type="submission" date="2024-03" db="EMBL/GenBank/DDBJ databases">
        <title>Adaptation during the transition from Ophiocordyceps entomopathogen to insect associate is accompanied by gene loss and intensified selection.</title>
        <authorList>
            <person name="Ward C.M."/>
            <person name="Onetto C.A."/>
            <person name="Borneman A.R."/>
        </authorList>
    </citation>
    <scope>NUCLEOTIDE SEQUENCE [LARGE SCALE GENOMIC DNA]</scope>
    <source>
        <strain evidence="2">AWRI1</strain>
        <tissue evidence="2">Single Adult Female</tissue>
    </source>
</reference>
<evidence type="ECO:0000256" key="1">
    <source>
        <dbReference type="SAM" id="MobiDB-lite"/>
    </source>
</evidence>
<keyword evidence="3" id="KW-1185">Reference proteome</keyword>